<organism evidence="3">
    <name type="scientific">Brachypodium distachyon</name>
    <name type="common">Purple false brome</name>
    <name type="synonym">Trachynia distachya</name>
    <dbReference type="NCBI Taxonomy" id="15368"/>
    <lineage>
        <taxon>Eukaryota</taxon>
        <taxon>Viridiplantae</taxon>
        <taxon>Streptophyta</taxon>
        <taxon>Embryophyta</taxon>
        <taxon>Tracheophyta</taxon>
        <taxon>Spermatophyta</taxon>
        <taxon>Magnoliopsida</taxon>
        <taxon>Liliopsida</taxon>
        <taxon>Poales</taxon>
        <taxon>Poaceae</taxon>
        <taxon>BOP clade</taxon>
        <taxon>Pooideae</taxon>
        <taxon>Stipodae</taxon>
        <taxon>Brachypodieae</taxon>
        <taxon>Brachypodium</taxon>
    </lineage>
</organism>
<accession>A0A0Q3FB82</accession>
<dbReference type="SUPFAM" id="SSF52047">
    <property type="entry name" value="RNI-like"/>
    <property type="match status" value="1"/>
</dbReference>
<dbReference type="PROSITE" id="PS50181">
    <property type="entry name" value="FBOX"/>
    <property type="match status" value="1"/>
</dbReference>
<dbReference type="PANTHER" id="PTHR38926">
    <property type="entry name" value="F-BOX DOMAIN CONTAINING PROTEIN, EXPRESSED"/>
    <property type="match status" value="1"/>
</dbReference>
<reference evidence="3 4" key="1">
    <citation type="journal article" date="2010" name="Nature">
        <title>Genome sequencing and analysis of the model grass Brachypodium distachyon.</title>
        <authorList>
            <consortium name="International Brachypodium Initiative"/>
        </authorList>
    </citation>
    <scope>NUCLEOTIDE SEQUENCE [LARGE SCALE GENOMIC DNA]</scope>
    <source>
        <strain evidence="3 4">Bd21</strain>
    </source>
</reference>
<feature type="region of interest" description="Disordered" evidence="1">
    <location>
        <begin position="1"/>
        <end position="87"/>
    </location>
</feature>
<reference evidence="3" key="2">
    <citation type="submission" date="2017-06" db="EMBL/GenBank/DDBJ databases">
        <title>WGS assembly of Brachypodium distachyon.</title>
        <authorList>
            <consortium name="The International Brachypodium Initiative"/>
            <person name="Lucas S."/>
            <person name="Harmon-Smith M."/>
            <person name="Lail K."/>
            <person name="Tice H."/>
            <person name="Grimwood J."/>
            <person name="Bruce D."/>
            <person name="Barry K."/>
            <person name="Shu S."/>
            <person name="Lindquist E."/>
            <person name="Wang M."/>
            <person name="Pitluck S."/>
            <person name="Vogel J.P."/>
            <person name="Garvin D.F."/>
            <person name="Mockler T.C."/>
            <person name="Schmutz J."/>
            <person name="Rokhsar D."/>
            <person name="Bevan M.W."/>
        </authorList>
    </citation>
    <scope>NUCLEOTIDE SEQUENCE</scope>
    <source>
        <strain evidence="3">Bd21</strain>
    </source>
</reference>
<dbReference type="Gene3D" id="1.20.1280.50">
    <property type="match status" value="1"/>
</dbReference>
<dbReference type="InParanoid" id="A0A0Q3FB82"/>
<dbReference type="OrthoDB" id="2095648at2759"/>
<dbReference type="ExpressionAtlas" id="A0A0Q3FB82">
    <property type="expression patterns" value="baseline"/>
</dbReference>
<dbReference type="InterPro" id="IPR036047">
    <property type="entry name" value="F-box-like_dom_sf"/>
</dbReference>
<evidence type="ECO:0000259" key="2">
    <source>
        <dbReference type="PROSITE" id="PS50181"/>
    </source>
</evidence>
<dbReference type="Gene3D" id="3.80.10.10">
    <property type="entry name" value="Ribonuclease Inhibitor"/>
    <property type="match status" value="1"/>
</dbReference>
<reference evidence="4" key="3">
    <citation type="submission" date="2018-08" db="UniProtKB">
        <authorList>
            <consortium name="EnsemblPlants"/>
        </authorList>
    </citation>
    <scope>IDENTIFICATION</scope>
    <source>
        <strain evidence="4">cv. Bd21</strain>
    </source>
</reference>
<dbReference type="Gramene" id="KQJ95476">
    <property type="protein sequence ID" value="KQJ95476"/>
    <property type="gene ID" value="BRADI_3g17410v3"/>
</dbReference>
<keyword evidence="5" id="KW-1185">Reference proteome</keyword>
<dbReference type="PANTHER" id="PTHR38926:SF74">
    <property type="entry name" value="OS08G0193600 PROTEIN"/>
    <property type="match status" value="1"/>
</dbReference>
<feature type="domain" description="F-box" evidence="2">
    <location>
        <begin position="89"/>
        <end position="137"/>
    </location>
</feature>
<proteinExistence type="predicted"/>
<evidence type="ECO:0000313" key="4">
    <source>
        <dbReference type="EnsemblPlants" id="KQJ95476"/>
    </source>
</evidence>
<feature type="compositionally biased region" description="Low complexity" evidence="1">
    <location>
        <begin position="71"/>
        <end position="86"/>
    </location>
</feature>
<dbReference type="EnsemblPlants" id="KQJ95476">
    <property type="protein sequence ID" value="KQJ95476"/>
    <property type="gene ID" value="BRADI_3g17410v3"/>
</dbReference>
<dbReference type="FunCoup" id="A0A0Q3FB82">
    <property type="interactions" value="570"/>
</dbReference>
<dbReference type="InterPro" id="IPR006553">
    <property type="entry name" value="Leu-rich_rpt_Cys-con_subtyp"/>
</dbReference>
<dbReference type="Pfam" id="PF12937">
    <property type="entry name" value="F-box-like"/>
    <property type="match status" value="1"/>
</dbReference>
<dbReference type="SUPFAM" id="SSF81383">
    <property type="entry name" value="F-box domain"/>
    <property type="match status" value="1"/>
</dbReference>
<protein>
    <recommendedName>
        <fullName evidence="2">F-box domain-containing protein</fullName>
    </recommendedName>
</protein>
<dbReference type="Proteomes" id="UP000008810">
    <property type="component" value="Chromosome 3"/>
</dbReference>
<evidence type="ECO:0000256" key="1">
    <source>
        <dbReference type="SAM" id="MobiDB-lite"/>
    </source>
</evidence>
<evidence type="ECO:0000313" key="3">
    <source>
        <dbReference type="EMBL" id="KQJ95476.1"/>
    </source>
</evidence>
<evidence type="ECO:0000313" key="5">
    <source>
        <dbReference type="Proteomes" id="UP000008810"/>
    </source>
</evidence>
<dbReference type="GO" id="GO:1905761">
    <property type="term" value="F:SCF ubiquitin ligase complex binding"/>
    <property type="evidence" value="ECO:0000318"/>
    <property type="project" value="GO_Central"/>
</dbReference>
<dbReference type="InterPro" id="IPR001810">
    <property type="entry name" value="F-box_dom"/>
</dbReference>
<dbReference type="AlphaFoldDB" id="A0A0Q3FB82"/>
<dbReference type="FunFam" id="1.20.1280.50:FF:000037">
    <property type="entry name" value="F-box protein SKIP19"/>
    <property type="match status" value="1"/>
</dbReference>
<name>A0A0Q3FB82_BRADI</name>
<dbReference type="SMART" id="SM00367">
    <property type="entry name" value="LRR_CC"/>
    <property type="match status" value="3"/>
</dbReference>
<feature type="compositionally biased region" description="Low complexity" evidence="1">
    <location>
        <begin position="44"/>
        <end position="58"/>
    </location>
</feature>
<gene>
    <name evidence="3" type="ORF">BRADI_3g17410v3</name>
</gene>
<sequence>MPSSSSSSRRRCRQGRNKPPSLAPQSEEVARDELDVPLDPPSAPSRAPAHRSMISSSSGRRRGRSGRKEPAPATVEAPETVEAPATEEARDWAELPLDILTALLHKLDHIEILMGAGQVCRSWRAAARDVPELWRRIDMRGHPDLEHQLNLYGMAQVAVRRSAGQCEVFWGEAPSLKSLRLIACYNIVEGFAEAIKKFPLLEELELSLCPNVGDNHVFEVVGMACPQLRHFRLNRRCFLNFEESEDDDVFNKDEEAQGIATMHELRSLQLFANDLTNAGLTEILDNCPHLESLDIRHCFNITMDAVLLAKCSRIKALKLPYDSTDDYDYDCEVQSPILPHDLGIQSDSDDCFYGGPDYILDSDEYDDYCDPHRYLDGVYLGRRVTMMDLFDDDY</sequence>
<dbReference type="InterPro" id="IPR032675">
    <property type="entry name" value="LRR_dom_sf"/>
</dbReference>
<dbReference type="EMBL" id="CM000882">
    <property type="protein sequence ID" value="KQJ95476.1"/>
    <property type="molecule type" value="Genomic_DNA"/>
</dbReference>